<evidence type="ECO:0000313" key="3">
    <source>
        <dbReference type="Proteomes" id="UP001295444"/>
    </source>
</evidence>
<feature type="region of interest" description="Disordered" evidence="1">
    <location>
        <begin position="69"/>
        <end position="97"/>
    </location>
</feature>
<dbReference type="InterPro" id="IPR027886">
    <property type="entry name" value="SPMIP4"/>
</dbReference>
<sequence>MEVKFGLSHYYRQREGASGLSRTLQSSEVWTPQQLPQRVTVSPNRYEEYLATTAVPPRLPWGREREYGGIGPVSLPDDHRPKTEPPPLEAKGHKHYGYGGDTWPRGIPIKQYYEITQLKKSNVRASDDLYPKPPSASINDRQLDVEFPAEHPYHSHISKFSMFPNYEPPEDLAHCTPVLHPQCPARPYSTIILRKTKGNPYRHEVIYTPPGSLKERLVWPGQNGYYHFPKGHQENGQTFYPMPPKTMAPNALSKSHEDTLSDRTLNLQKNIIKSQWITSYNRSFTGQGEMSPLQLDDFHQKRYDQIIGQKDENTELKQTFTSAILQGGPQEGQNDYLQDGCQKPGMRAELQKAYPEVQPSQSSEAHCVEESDTYQPTHSTRLPEFGNDSLAFYCDSSKYPREQEAVCYTPLKIPPDFRKITDTELFDALYRRQLTPTSTTVEENQKPPKSLCYEEIQPSKLANFMISKKPFSLSKPLIKNKPECDVQVTKTLKAEENKHIARMPPTRVISGKEIKRPRTASLELQDSYIKSEVCKKFHQNFPEKTKDLRKNHYSGKKHTFYGFNSFYFHN</sequence>
<evidence type="ECO:0000256" key="1">
    <source>
        <dbReference type="SAM" id="MobiDB-lite"/>
    </source>
</evidence>
<proteinExistence type="predicted"/>
<evidence type="ECO:0000313" key="2">
    <source>
        <dbReference type="EMBL" id="CAH2282654.1"/>
    </source>
</evidence>
<accession>A0AAD1RW39</accession>
<organism evidence="2 3">
    <name type="scientific">Pelobates cultripes</name>
    <name type="common">Western spadefoot toad</name>
    <dbReference type="NCBI Taxonomy" id="61616"/>
    <lineage>
        <taxon>Eukaryota</taxon>
        <taxon>Metazoa</taxon>
        <taxon>Chordata</taxon>
        <taxon>Craniata</taxon>
        <taxon>Vertebrata</taxon>
        <taxon>Euteleostomi</taxon>
        <taxon>Amphibia</taxon>
        <taxon>Batrachia</taxon>
        <taxon>Anura</taxon>
        <taxon>Pelobatoidea</taxon>
        <taxon>Pelobatidae</taxon>
        <taxon>Pelobates</taxon>
    </lineage>
</organism>
<dbReference type="Proteomes" id="UP001295444">
    <property type="component" value="Chromosome 04"/>
</dbReference>
<protein>
    <submittedName>
        <fullName evidence="2">Uncharacterized protein</fullName>
    </submittedName>
</protein>
<gene>
    <name evidence="2" type="ORF">PECUL_23A044953</name>
</gene>
<reference evidence="2" key="1">
    <citation type="submission" date="2022-03" db="EMBL/GenBank/DDBJ databases">
        <authorList>
            <person name="Alioto T."/>
            <person name="Alioto T."/>
            <person name="Gomez Garrido J."/>
        </authorList>
    </citation>
    <scope>NUCLEOTIDE SEQUENCE</scope>
</reference>
<dbReference type="GO" id="GO:0005813">
    <property type="term" value="C:centrosome"/>
    <property type="evidence" value="ECO:0007669"/>
    <property type="project" value="TreeGrafter"/>
</dbReference>
<dbReference type="PANTHER" id="PTHR31393">
    <property type="entry name" value="C5ORF31"/>
    <property type="match status" value="1"/>
</dbReference>
<keyword evidence="3" id="KW-1185">Reference proteome</keyword>
<dbReference type="PANTHER" id="PTHR31393:SF2">
    <property type="entry name" value="CHROMOSOME 7 OPEN READING FRAME 31"/>
    <property type="match status" value="1"/>
</dbReference>
<dbReference type="EMBL" id="OW240915">
    <property type="protein sequence ID" value="CAH2282654.1"/>
    <property type="molecule type" value="Genomic_DNA"/>
</dbReference>
<name>A0AAD1RW39_PELCU</name>
<dbReference type="Pfam" id="PF15093">
    <property type="entry name" value="SPMIP4-like"/>
    <property type="match status" value="1"/>
</dbReference>
<dbReference type="AlphaFoldDB" id="A0AAD1RW39"/>